<evidence type="ECO:0000313" key="9">
    <source>
        <dbReference type="EMBL" id="MDN5063413.1"/>
    </source>
</evidence>
<dbReference type="Gene3D" id="3.40.50.300">
    <property type="entry name" value="P-loop containing nucleotide triphosphate hydrolases"/>
    <property type="match status" value="1"/>
</dbReference>
<dbReference type="InterPro" id="IPR027417">
    <property type="entry name" value="P-loop_NTPase"/>
</dbReference>
<dbReference type="SUPFAM" id="SSF52540">
    <property type="entry name" value="P-loop containing nucleoside triphosphate hydrolases"/>
    <property type="match status" value="1"/>
</dbReference>
<feature type="transmembrane region" description="Helical" evidence="7">
    <location>
        <begin position="469"/>
        <end position="491"/>
    </location>
</feature>
<evidence type="ECO:0000256" key="1">
    <source>
        <dbReference type="ARBA" id="ARBA00004370"/>
    </source>
</evidence>
<dbReference type="GO" id="GO:0003924">
    <property type="term" value="F:GTPase activity"/>
    <property type="evidence" value="ECO:0007669"/>
    <property type="project" value="InterPro"/>
</dbReference>
<keyword evidence="7" id="KW-1133">Transmembrane helix</keyword>
<feature type="coiled-coil region" evidence="6">
    <location>
        <begin position="283"/>
        <end position="324"/>
    </location>
</feature>
<dbReference type="NCBIfam" id="TIGR00231">
    <property type="entry name" value="small_GTP"/>
    <property type="match status" value="1"/>
</dbReference>
<dbReference type="CDD" id="cd09912">
    <property type="entry name" value="DLP_2"/>
    <property type="match status" value="1"/>
</dbReference>
<evidence type="ECO:0000313" key="10">
    <source>
        <dbReference type="Proteomes" id="UP001171529"/>
    </source>
</evidence>
<reference evidence="9" key="2">
    <citation type="journal article" date="2023" name="Microorganisms">
        <title>Genomic Characterization of Arcobacter butzleri Strains Isolated from Various Sources in Lithuania.</title>
        <authorList>
            <person name="Uljanovas D."/>
            <person name="Golz G."/>
            <person name="Fleischmann S."/>
            <person name="Kudirkiene E."/>
            <person name="Kasetiene N."/>
            <person name="Grineviciene A."/>
            <person name="Tamuleviciene E."/>
            <person name="Aksomaitiene J."/>
            <person name="Alter T."/>
            <person name="Malakauskas M."/>
        </authorList>
    </citation>
    <scope>NUCLEOTIDE SEQUENCE</scope>
    <source>
        <strain evidence="9">RCM39</strain>
    </source>
</reference>
<evidence type="ECO:0000256" key="4">
    <source>
        <dbReference type="ARBA" id="ARBA00023134"/>
    </source>
</evidence>
<name>A0AAW7PQJ2_9BACT</name>
<accession>A0AAW7PQJ2</accession>
<feature type="transmembrane region" description="Helical" evidence="7">
    <location>
        <begin position="430"/>
        <end position="457"/>
    </location>
</feature>
<reference evidence="9" key="1">
    <citation type="submission" date="2022-12" db="EMBL/GenBank/DDBJ databases">
        <authorList>
            <person name="Uljanovas D."/>
        </authorList>
    </citation>
    <scope>NUCLEOTIDE SEQUENCE</scope>
    <source>
        <strain evidence="9">RCM39</strain>
    </source>
</reference>
<protein>
    <submittedName>
        <fullName evidence="9">Dynamin family protein</fullName>
    </submittedName>
</protein>
<evidence type="ECO:0000256" key="7">
    <source>
        <dbReference type="SAM" id="Phobius"/>
    </source>
</evidence>
<gene>
    <name evidence="9" type="ORF">O8C91_04290</name>
</gene>
<evidence type="ECO:0000256" key="2">
    <source>
        <dbReference type="ARBA" id="ARBA00022741"/>
    </source>
</evidence>
<dbReference type="GO" id="GO:0016020">
    <property type="term" value="C:membrane"/>
    <property type="evidence" value="ECO:0007669"/>
    <property type="project" value="UniProtKB-SubCell"/>
</dbReference>
<keyword evidence="4" id="KW-0342">GTP-binding</keyword>
<dbReference type="Pfam" id="PF00350">
    <property type="entry name" value="Dynamin_N"/>
    <property type="match status" value="1"/>
</dbReference>
<comment type="caution">
    <text evidence="9">The sequence shown here is derived from an EMBL/GenBank/DDBJ whole genome shotgun (WGS) entry which is preliminary data.</text>
</comment>
<dbReference type="InterPro" id="IPR005225">
    <property type="entry name" value="Small_GTP-bd"/>
</dbReference>
<dbReference type="EMBL" id="JAPZDC010000002">
    <property type="protein sequence ID" value="MDN5063413.1"/>
    <property type="molecule type" value="Genomic_DNA"/>
</dbReference>
<dbReference type="GO" id="GO:0005525">
    <property type="term" value="F:GTP binding"/>
    <property type="evidence" value="ECO:0007669"/>
    <property type="project" value="UniProtKB-KW"/>
</dbReference>
<dbReference type="PANTHER" id="PTHR10465">
    <property type="entry name" value="TRANSMEMBRANE GTPASE FZO1"/>
    <property type="match status" value="1"/>
</dbReference>
<dbReference type="AlphaFoldDB" id="A0AAW7PQJ2"/>
<keyword evidence="7" id="KW-0812">Transmembrane</keyword>
<sequence length="606" mass="69512">MQMLANKQQGIINTYKGFSSFDFYKNLKLDEELEQLIQLEDLNSNHKFKIAVVGEFNTGKSTLINSLIGKNILPTGILPTTNQVVTLENTDEQESIKKSNEIYPLNDENIKVSNKYGSNFEIKAHFEQMKNFIFLDTAGTNDYTKLSDEIVFDLIGEVDIVLFIMDSMQVLSESEFKFLSKLIRKKDINKFLFVINKVDLKSDEEKIELVEHIIDKLSAKEDLIEQNILKNQIFLYSAINAIEDIENSKKLVDNINKFTLNKYDSLKQETILRQISNILQNSFIKLNVLLETLNGQNKEYEENLKQIDEEIEKFKNTIKENIETFEKDFIQSKHNFISNVKQSFINIKTILKEEILSMSTKELSEQRYIEIRARKLIEDYITENSNTFFEELNNNFTSFNTNTKYIFKETQLVINNLSTNTKSSYVVKGIAIAVTGALAISYAPVVLTVSGVGATLFAGLTVASIKFPLLLPFVAMFSTFAVTLGQTLLSVGKMAFNAGSWGVNKVSSFAEKAELEIVKKQYISSIDKVLETLENQIVRDIRNTHQAKDYLETFIKDKFPQKKELEDKIKLSQENISFEINKIDDEKEKIVAFIENCNNIIKKENI</sequence>
<evidence type="ECO:0000259" key="8">
    <source>
        <dbReference type="Pfam" id="PF00350"/>
    </source>
</evidence>
<proteinExistence type="predicted"/>
<dbReference type="Proteomes" id="UP001171529">
    <property type="component" value="Unassembled WGS sequence"/>
</dbReference>
<keyword evidence="5 7" id="KW-0472">Membrane</keyword>
<evidence type="ECO:0000256" key="5">
    <source>
        <dbReference type="ARBA" id="ARBA00023136"/>
    </source>
</evidence>
<keyword evidence="6" id="KW-0175">Coiled coil</keyword>
<keyword evidence="3" id="KW-0378">Hydrolase</keyword>
<keyword evidence="2" id="KW-0547">Nucleotide-binding</keyword>
<dbReference type="RefSeq" id="WP_301344709.1">
    <property type="nucleotide sequence ID" value="NZ_JAPZDB010000005.1"/>
</dbReference>
<evidence type="ECO:0000256" key="3">
    <source>
        <dbReference type="ARBA" id="ARBA00022801"/>
    </source>
</evidence>
<feature type="domain" description="Dynamin N-terminal" evidence="8">
    <location>
        <begin position="50"/>
        <end position="198"/>
    </location>
</feature>
<dbReference type="InterPro" id="IPR045063">
    <property type="entry name" value="Dynamin_N"/>
</dbReference>
<evidence type="ECO:0000256" key="6">
    <source>
        <dbReference type="SAM" id="Coils"/>
    </source>
</evidence>
<dbReference type="InterPro" id="IPR027094">
    <property type="entry name" value="Mitofusin_fam"/>
</dbReference>
<dbReference type="PANTHER" id="PTHR10465:SF0">
    <property type="entry name" value="SARCALUMENIN"/>
    <property type="match status" value="1"/>
</dbReference>
<comment type="subcellular location">
    <subcellularLocation>
        <location evidence="1">Membrane</location>
    </subcellularLocation>
</comment>
<organism evidence="9 10">
    <name type="scientific">Aliarcobacter butzleri</name>
    <dbReference type="NCBI Taxonomy" id="28197"/>
    <lineage>
        <taxon>Bacteria</taxon>
        <taxon>Pseudomonadati</taxon>
        <taxon>Campylobacterota</taxon>
        <taxon>Epsilonproteobacteria</taxon>
        <taxon>Campylobacterales</taxon>
        <taxon>Arcobacteraceae</taxon>
        <taxon>Aliarcobacter</taxon>
    </lineage>
</organism>